<sequence>MPLINSSSGFQIHGGNFYDVAGDMNIHSTQSAIGLGNDPLTVLESGLTASSRRLVGLQRNGRQIEAARMMPYGHCFKTDHMDLVLSCHPQRRYHRFRARPKPILNGESSNIPRFAIETMVVRRKAIGMGWTLRQSNFPRLTIKTGDHRTHINIGGNVNQIQHHGEGGFQVLHRAAAADAFYDSAERFPQPRCHPETRTVMLEDLWKWSFKTDSKNTILWLHGPAGAGKSAIAQSFCQKLAAHHRLAASFFFKRGHPSRGNGNKLFTTVASQLTLCQSELKTAISRIVEDDPSIIHRALSVQLQKLIIEPCQQTFIDRILVIVIDGLDECEGKEIQREILRSIGTAVRQGALPLRFFIASRPEPHIREVFTGVLQEVHLGINIEQSFIDVEKYLLDEFARVHREHHETMATIPFPWPAPQVVSSLVWKSSGYFIYASTVIKFVDDKDFRPTERLKVIMDTKEADDESPFAALDLLYTQILSQIPARQQLLRILAVLTAKPNLLKLNLLIGHIEQLLGLEPGDVRLTLRGMQSLVFPEDPSLMFGKSRDNRDDWSFESRIYVYHASFYDFLQDPRRAGIFYTDCDSCKTDLLRCIFRKYSYQSISTKTDHLVWYLDTDAAMQRMISLKPSLDLISLLRSFNPIWLFCSHFCFESVDGVLNWLKKIQPLPEDLIQVWQEYRFMHYFEIIAAPKPDQVTQEDWNRSYQVLSQASPSLLRILRARTLINDDDHKYLLFRIHLLLDISWDELRMAICSLRSFRDGEIANLFSVAKESATNAENFGPLMLDLTRGVLHVMQKMLCDELPWSIL</sequence>
<comment type="caution">
    <text evidence="3">The sequence shown here is derived from an EMBL/GenBank/DDBJ whole genome shotgun (WGS) entry which is preliminary data.</text>
</comment>
<evidence type="ECO:0000259" key="2">
    <source>
        <dbReference type="Pfam" id="PF24883"/>
    </source>
</evidence>
<dbReference type="Proteomes" id="UP000623467">
    <property type="component" value="Unassembled WGS sequence"/>
</dbReference>
<dbReference type="PANTHER" id="PTHR10039">
    <property type="entry name" value="AMELOGENIN"/>
    <property type="match status" value="1"/>
</dbReference>
<gene>
    <name evidence="3" type="ORF">MSAN_00171100</name>
</gene>
<evidence type="ECO:0000313" key="4">
    <source>
        <dbReference type="Proteomes" id="UP000623467"/>
    </source>
</evidence>
<evidence type="ECO:0000313" key="3">
    <source>
        <dbReference type="EMBL" id="KAF7377491.1"/>
    </source>
</evidence>
<keyword evidence="1" id="KW-0677">Repeat</keyword>
<dbReference type="PANTHER" id="PTHR10039:SF17">
    <property type="entry name" value="FUNGAL STAND N-TERMINAL GOODBYE DOMAIN-CONTAINING PROTEIN-RELATED"/>
    <property type="match status" value="1"/>
</dbReference>
<evidence type="ECO:0000256" key="1">
    <source>
        <dbReference type="ARBA" id="ARBA00022737"/>
    </source>
</evidence>
<dbReference type="AlphaFoldDB" id="A0A8H6ZIF3"/>
<dbReference type="SUPFAM" id="SSF52540">
    <property type="entry name" value="P-loop containing nucleoside triphosphate hydrolases"/>
    <property type="match status" value="1"/>
</dbReference>
<accession>A0A8H6ZIF3</accession>
<keyword evidence="4" id="KW-1185">Reference proteome</keyword>
<dbReference type="OrthoDB" id="2899096at2759"/>
<dbReference type="InterPro" id="IPR056884">
    <property type="entry name" value="NPHP3-like_N"/>
</dbReference>
<dbReference type="EMBL" id="JACAZH010000001">
    <property type="protein sequence ID" value="KAF7377491.1"/>
    <property type="molecule type" value="Genomic_DNA"/>
</dbReference>
<reference evidence="3" key="1">
    <citation type="submission" date="2020-05" db="EMBL/GenBank/DDBJ databases">
        <title>Mycena genomes resolve the evolution of fungal bioluminescence.</title>
        <authorList>
            <person name="Tsai I.J."/>
        </authorList>
    </citation>
    <scope>NUCLEOTIDE SEQUENCE</scope>
    <source>
        <strain evidence="3">160909Yilan</strain>
    </source>
</reference>
<name>A0A8H6ZIF3_9AGAR</name>
<dbReference type="Pfam" id="PF24883">
    <property type="entry name" value="NPHP3_N"/>
    <property type="match status" value="1"/>
</dbReference>
<protein>
    <submittedName>
        <fullName evidence="3">AAA-16 domain-containing protein</fullName>
    </submittedName>
</protein>
<dbReference type="InterPro" id="IPR027417">
    <property type="entry name" value="P-loop_NTPase"/>
</dbReference>
<organism evidence="3 4">
    <name type="scientific">Mycena sanguinolenta</name>
    <dbReference type="NCBI Taxonomy" id="230812"/>
    <lineage>
        <taxon>Eukaryota</taxon>
        <taxon>Fungi</taxon>
        <taxon>Dikarya</taxon>
        <taxon>Basidiomycota</taxon>
        <taxon>Agaricomycotina</taxon>
        <taxon>Agaricomycetes</taxon>
        <taxon>Agaricomycetidae</taxon>
        <taxon>Agaricales</taxon>
        <taxon>Marasmiineae</taxon>
        <taxon>Mycenaceae</taxon>
        <taxon>Mycena</taxon>
    </lineage>
</organism>
<dbReference type="Gene3D" id="3.40.50.300">
    <property type="entry name" value="P-loop containing nucleotide triphosphate hydrolases"/>
    <property type="match status" value="1"/>
</dbReference>
<feature type="domain" description="Nephrocystin 3-like N-terminal" evidence="2">
    <location>
        <begin position="205"/>
        <end position="360"/>
    </location>
</feature>
<proteinExistence type="predicted"/>